<gene>
    <name evidence="12" type="ORF">MUN87_20995</name>
</gene>
<comment type="subunit">
    <text evidence="8">Homodimer.</text>
</comment>
<dbReference type="RefSeq" id="WP_244743792.1">
    <property type="nucleotide sequence ID" value="NZ_CP095071.1"/>
</dbReference>
<feature type="domain" description="Glycosyl hydrolase family 67 C-terminal" evidence="10">
    <location>
        <begin position="456"/>
        <end position="678"/>
    </location>
</feature>
<keyword evidence="5 7" id="KW-0326">Glycosidase</keyword>
<evidence type="ECO:0000256" key="4">
    <source>
        <dbReference type="ARBA" id="ARBA00023277"/>
    </source>
</evidence>
<reference evidence="12 13" key="1">
    <citation type="submission" date="2022-04" db="EMBL/GenBank/DDBJ databases">
        <title>Gracilibacillus sp. isolated from saltern.</title>
        <authorList>
            <person name="Won M."/>
            <person name="Lee C.-M."/>
            <person name="Woen H.-Y."/>
            <person name="Kwon S.-W."/>
        </authorList>
    </citation>
    <scope>NUCLEOTIDE SEQUENCE [LARGE SCALE GENOMIC DNA]</scope>
    <source>
        <strain evidence="12 13">SSPM10-3</strain>
    </source>
</reference>
<keyword evidence="2 7" id="KW-0858">Xylan degradation</keyword>
<dbReference type="PANTHER" id="PTHR39207">
    <property type="entry name" value="ALPHA-GLUCURONIDASE A"/>
    <property type="match status" value="1"/>
</dbReference>
<comment type="similarity">
    <text evidence="1 7 8">Belongs to the glycosyl hydrolase 67 family.</text>
</comment>
<feature type="domain" description="Glycosyl hydrolase family 67 catalytic" evidence="11">
    <location>
        <begin position="128"/>
        <end position="455"/>
    </location>
</feature>
<comment type="catalytic activity">
    <reaction evidence="8">
        <text>Hydrolysis of (1-&gt;2)-alpha-D-(4-O-methyl)glucuronosyl links in the main chain of hardwood xylans.</text>
        <dbReference type="EC" id="3.2.1.131"/>
    </reaction>
</comment>
<name>A0ABY4GL42_9BACI</name>
<dbReference type="InterPro" id="IPR037054">
    <property type="entry name" value="A-glucoronidase_C_sf"/>
</dbReference>
<dbReference type="InterPro" id="IPR011395">
    <property type="entry name" value="Glyco_hydro_67_aGlcAse"/>
</dbReference>
<evidence type="ECO:0000256" key="2">
    <source>
        <dbReference type="ARBA" id="ARBA00022651"/>
    </source>
</evidence>
<feature type="domain" description="Alpha glucuronidase N-terminal" evidence="9">
    <location>
        <begin position="8"/>
        <end position="124"/>
    </location>
</feature>
<dbReference type="Pfam" id="PF07488">
    <property type="entry name" value="Glyco_hydro_67M"/>
    <property type="match status" value="1"/>
</dbReference>
<dbReference type="Pfam" id="PF07477">
    <property type="entry name" value="Glyco_hydro_67C"/>
    <property type="match status" value="1"/>
</dbReference>
<dbReference type="InterPro" id="IPR011099">
    <property type="entry name" value="Glyco_hydro_67_C"/>
</dbReference>
<dbReference type="InterPro" id="IPR011100">
    <property type="entry name" value="Glyco_hydro_67_cat"/>
</dbReference>
<evidence type="ECO:0000256" key="6">
    <source>
        <dbReference type="ARBA" id="ARBA00023326"/>
    </source>
</evidence>
<dbReference type="InterPro" id="IPR029018">
    <property type="entry name" value="Hex-like_dom2"/>
</dbReference>
<dbReference type="Gene3D" id="3.20.20.80">
    <property type="entry name" value="Glycosidases"/>
    <property type="match status" value="1"/>
</dbReference>
<dbReference type="SUPFAM" id="SSF55545">
    <property type="entry name" value="beta-N-acetylhexosaminidase-like domain"/>
    <property type="match status" value="1"/>
</dbReference>
<sequence>MDSSKYKMWLQYEICTVEQVNVQYQSLLRNVVIKGNDPIIFSAKDELQRAVKGMLDHELSWTENVQEANFVIGNINEVADFLKEEQRQLLTDLTEEGYIVQTSNQKTYIVGNTDKGVLYGVHHFIRLMQINSDLSQLQIVEQPKNQFRMINQWDNLDGTVERGYSGQSIFYQNGKIVKDKKRIRDYARYLSSVGINAISINNVNVWEEETYFITNKYLAEIKAIADIFSAYAIRLYLSINFASPMAIDGLSTADPLNKEVKQWWKEKVAEIYEYIPDFGGFVVKADSEHRPGPFTYNRDHADGANMLAEALEPYDGKVVWRCFVYNCLQDWRDRATDRARAAYDHFKPLDGRFHENVLLQIKNGPMDFQVREPVSPLLGAMPQTNQLVEFQVAQEYTGQQIDLCYLIPQWKQVLDFDTHIKGTGSTISEIVAGNIHAYKYSGIAAVSNIGDDENWTGHTLAQANLYGYGRLIWDPSLSSQEIAEEWISQTFGNQKEVVEKIGSMLLSSWTIYENYTAPLGVGWMVTPGIHYGPNIDGYEYSRWGTYHFADREGIGVDRTIETGTGYTDQYEEPNRSIYNILSECPDELLLFFHHVPYKYTLKNGETVIQHIYNTHFKGYEQVEDLMDSWNSLESLMDNDRFKNVQDRFRRQKINAKEWRDQINSYFYRKSGIADQYNRTIY</sequence>
<evidence type="ECO:0000259" key="11">
    <source>
        <dbReference type="Pfam" id="PF07488"/>
    </source>
</evidence>
<keyword evidence="13" id="KW-1185">Reference proteome</keyword>
<dbReference type="InterPro" id="IPR017853">
    <property type="entry name" value="GH"/>
</dbReference>
<dbReference type="Pfam" id="PF03648">
    <property type="entry name" value="Glyco_hydro_67N"/>
    <property type="match status" value="1"/>
</dbReference>
<dbReference type="InterPro" id="IPR005154">
    <property type="entry name" value="Glyco_hydro_67_aGlcAse_N"/>
</dbReference>
<dbReference type="PANTHER" id="PTHR39207:SF1">
    <property type="entry name" value="ALPHA-GLUCURONIDASE A"/>
    <property type="match status" value="1"/>
</dbReference>
<evidence type="ECO:0000256" key="7">
    <source>
        <dbReference type="PIRNR" id="PIRNR029900"/>
    </source>
</evidence>
<dbReference type="SUPFAM" id="SSF51445">
    <property type="entry name" value="(Trans)glycosidases"/>
    <property type="match status" value="1"/>
</dbReference>
<dbReference type="PIRSF" id="PIRSF029900">
    <property type="entry name" value="Alpha-glucuronds"/>
    <property type="match status" value="1"/>
</dbReference>
<evidence type="ECO:0000259" key="10">
    <source>
        <dbReference type="Pfam" id="PF07477"/>
    </source>
</evidence>
<keyword evidence="4 8" id="KW-0119">Carbohydrate metabolism</keyword>
<keyword evidence="3 7" id="KW-0378">Hydrolase</keyword>
<evidence type="ECO:0000259" key="9">
    <source>
        <dbReference type="Pfam" id="PF03648"/>
    </source>
</evidence>
<evidence type="ECO:0000256" key="3">
    <source>
        <dbReference type="ARBA" id="ARBA00022801"/>
    </source>
</evidence>
<evidence type="ECO:0000256" key="5">
    <source>
        <dbReference type="ARBA" id="ARBA00023295"/>
    </source>
</evidence>
<accession>A0ABY4GL42</accession>
<organism evidence="12 13">
    <name type="scientific">Gracilibacillus salinarum</name>
    <dbReference type="NCBI Taxonomy" id="2932255"/>
    <lineage>
        <taxon>Bacteria</taxon>
        <taxon>Bacillati</taxon>
        <taxon>Bacillota</taxon>
        <taxon>Bacilli</taxon>
        <taxon>Bacillales</taxon>
        <taxon>Bacillaceae</taxon>
        <taxon>Gracilibacillus</taxon>
    </lineage>
</organism>
<evidence type="ECO:0000313" key="12">
    <source>
        <dbReference type="EMBL" id="UOQ85090.1"/>
    </source>
</evidence>
<dbReference type="Proteomes" id="UP000831537">
    <property type="component" value="Chromosome"/>
</dbReference>
<dbReference type="EC" id="3.2.1.131" evidence="8"/>
<evidence type="ECO:0000313" key="13">
    <source>
        <dbReference type="Proteomes" id="UP000831537"/>
    </source>
</evidence>
<proteinExistence type="inferred from homology"/>
<dbReference type="EMBL" id="CP095071">
    <property type="protein sequence ID" value="UOQ85090.1"/>
    <property type="molecule type" value="Genomic_DNA"/>
</dbReference>
<protein>
    <recommendedName>
        <fullName evidence="8">Xylan alpha-1,2-glucuronidase</fullName>
        <ecNumber evidence="8">3.2.1.131</ecNumber>
    </recommendedName>
</protein>
<evidence type="ECO:0000256" key="8">
    <source>
        <dbReference type="RuleBase" id="RU361198"/>
    </source>
</evidence>
<dbReference type="Gene3D" id="3.90.1330.10">
    <property type="entry name" value="Alpha-glucuronidase, C-terminal domain"/>
    <property type="match status" value="1"/>
</dbReference>
<dbReference type="Gene3D" id="3.30.379.10">
    <property type="entry name" value="Chitobiase/beta-hexosaminidase domain 2-like"/>
    <property type="match status" value="1"/>
</dbReference>
<keyword evidence="6 8" id="KW-0624">Polysaccharide degradation</keyword>
<evidence type="ECO:0000256" key="1">
    <source>
        <dbReference type="ARBA" id="ARBA00008833"/>
    </source>
</evidence>